<evidence type="ECO:0000256" key="2">
    <source>
        <dbReference type="ARBA" id="ARBA00004240"/>
    </source>
</evidence>
<dbReference type="EC" id="3.2.1.-" evidence="15"/>
<dbReference type="PRINTS" id="PR00747">
    <property type="entry name" value="GLYHDRLASE47"/>
</dbReference>
<feature type="active site" description="Proton donor" evidence="13">
    <location>
        <position position="375"/>
    </location>
</feature>
<dbReference type="GO" id="GO:0016020">
    <property type="term" value="C:membrane"/>
    <property type="evidence" value="ECO:0007669"/>
    <property type="project" value="InterPro"/>
</dbReference>
<dbReference type="GO" id="GO:0004571">
    <property type="term" value="F:mannosyl-oligosaccharide 1,2-alpha-mannosidase activity"/>
    <property type="evidence" value="ECO:0007669"/>
    <property type="project" value="UniProtKB-EC"/>
</dbReference>
<reference evidence="20" key="1">
    <citation type="submission" date="2025-08" db="UniProtKB">
        <authorList>
            <consortium name="RefSeq"/>
        </authorList>
    </citation>
    <scope>IDENTIFICATION</scope>
    <source>
        <tissue evidence="20">Sperm</tissue>
    </source>
</reference>
<evidence type="ECO:0000313" key="19">
    <source>
        <dbReference type="Proteomes" id="UP001318040"/>
    </source>
</evidence>
<dbReference type="InterPro" id="IPR003137">
    <property type="entry name" value="PA_domain"/>
</dbReference>
<evidence type="ECO:0000256" key="5">
    <source>
        <dbReference type="ARBA" id="ARBA00022723"/>
    </source>
</evidence>
<dbReference type="SUPFAM" id="SSF52025">
    <property type="entry name" value="PA domain"/>
    <property type="match status" value="1"/>
</dbReference>
<keyword evidence="5 14" id="KW-0479">Metal-binding</keyword>
<feature type="region of interest" description="Disordered" evidence="16">
    <location>
        <begin position="1268"/>
        <end position="1297"/>
    </location>
</feature>
<dbReference type="InterPro" id="IPR044674">
    <property type="entry name" value="EDEM1/2/3"/>
</dbReference>
<dbReference type="GO" id="GO:0005509">
    <property type="term" value="F:calcium ion binding"/>
    <property type="evidence" value="ECO:0007669"/>
    <property type="project" value="InterPro"/>
</dbReference>
<evidence type="ECO:0000256" key="13">
    <source>
        <dbReference type="PIRSR" id="PIRSR601382-1"/>
    </source>
</evidence>
<keyword evidence="9" id="KW-0325">Glycoprotein</keyword>
<feature type="compositionally biased region" description="Low complexity" evidence="16">
    <location>
        <begin position="1034"/>
        <end position="1051"/>
    </location>
</feature>
<evidence type="ECO:0000256" key="15">
    <source>
        <dbReference type="RuleBase" id="RU361193"/>
    </source>
</evidence>
<dbReference type="GO" id="GO:0044322">
    <property type="term" value="C:endoplasmic reticulum quality control compartment"/>
    <property type="evidence" value="ECO:0007669"/>
    <property type="project" value="GOC"/>
</dbReference>
<evidence type="ECO:0000256" key="10">
    <source>
        <dbReference type="ARBA" id="ARBA00023230"/>
    </source>
</evidence>
<keyword evidence="19" id="KW-1185">Reference proteome</keyword>
<evidence type="ECO:0000256" key="14">
    <source>
        <dbReference type="PIRSR" id="PIRSR601382-2"/>
    </source>
</evidence>
<proteinExistence type="inferred from homology"/>
<dbReference type="InterPro" id="IPR012341">
    <property type="entry name" value="6hp_glycosidase-like_sf"/>
</dbReference>
<protein>
    <recommendedName>
        <fullName evidence="15">alpha-1,2-Mannosidase</fullName>
        <ecNumber evidence="15">3.2.1.-</ecNumber>
    </recommendedName>
</protein>
<keyword evidence="8" id="KW-0256">Endoplasmic reticulum</keyword>
<comment type="catalytic activity">
    <reaction evidence="12">
        <text>N(4)-(alpha-D-Man-(1-&gt;2)-alpha-D-Man-(1-&gt;2)-alpha-D-Man-(1-&gt;3)-[alpha-D-Man-(1-&gt;2)-alpha-D-Man-(1-&gt;3)-[alpha-D-Man-(1-&gt;2)-alpha-D-Man-(1-&gt;6)]-alpha-D-Man-(1-&gt;6)]-beta-D-Man-(1-&gt;4)-beta-D-GlcNAc-(1-&gt;4)-beta-D-GlcNAc)-L-asparaginyl-[protein] (N-glucan mannose isomer 9A1,2,3B1,2,3) + 4 H2O = N(4)-(alpha-D-Man-(1-&gt;3)-[alpha-D-Man-(1-&gt;3)-[alpha-D-Man-(1-&gt;6)]-alpha-D-Man-(1-&gt;6)]-beta-D-Man-(1-&gt;4)-beta-D-GlcNAc-(1-&gt;4)-beta-D-GlcNAc)-L-asparaginyl-[protein] (N-glucan mannose isomer 5A1,2) + 4 beta-D-mannose</text>
        <dbReference type="Rhea" id="RHEA:56008"/>
        <dbReference type="Rhea" id="RHEA-COMP:14356"/>
        <dbReference type="Rhea" id="RHEA-COMP:14367"/>
        <dbReference type="ChEBI" id="CHEBI:15377"/>
        <dbReference type="ChEBI" id="CHEBI:28563"/>
        <dbReference type="ChEBI" id="CHEBI:59087"/>
        <dbReference type="ChEBI" id="CHEBI:139493"/>
        <dbReference type="EC" id="3.2.1.113"/>
    </reaction>
</comment>
<feature type="compositionally biased region" description="Acidic residues" evidence="16">
    <location>
        <begin position="1270"/>
        <end position="1297"/>
    </location>
</feature>
<dbReference type="SUPFAM" id="SSF48225">
    <property type="entry name" value="Seven-hairpin glycosidases"/>
    <property type="match status" value="2"/>
</dbReference>
<dbReference type="InterPro" id="IPR001382">
    <property type="entry name" value="Glyco_hydro_47"/>
</dbReference>
<dbReference type="InterPro" id="IPR036026">
    <property type="entry name" value="Seven-hairpin_glycosidases"/>
</dbReference>
<name>A0AAJ7U5H1_PETMA</name>
<dbReference type="GO" id="GO:0006986">
    <property type="term" value="P:response to unfolded protein"/>
    <property type="evidence" value="ECO:0007669"/>
    <property type="project" value="UniProtKB-KW"/>
</dbReference>
<evidence type="ECO:0000256" key="7">
    <source>
        <dbReference type="ARBA" id="ARBA00022801"/>
    </source>
</evidence>
<keyword evidence="6 17" id="KW-0732">Signal</keyword>
<evidence type="ECO:0000313" key="20">
    <source>
        <dbReference type="RefSeq" id="XP_032829021.1"/>
    </source>
</evidence>
<sequence>MMTTTIITTATIILIIIPGVMTLDSDSSSTLSAEEKSRLREQVLEMFDHAYGSYMTRAFPDDELMPLSCRGRDREREPSRGDADDALGRFSLTLIDSLDTLVVLDRLEEFDRAVRKVLSTVRLDSDIVVSVFEANIRALGGLLGGHVMAAMLRGKGGGHMAWYRDELLLMASELGRRLLPAFNTSSGLPHPRVNLAHGVAGGESGAGAEEATCTACAGSFILEFAALSRLTGEPEFEERARRALDFLWERRERSSDLVGTVINIHTGEWVRRDSGVGAGIDSYYEYLLKAYVLLGDEELLLRFNAHYASIMRWVSQPPLLLDVHMHEPEVAARGWMDALLAFFPGLQVLKGDLRPAIETHEMLYQLTQRHHFLPEAFTTELHVHWPQHPLRPEFAESTYFLYKVRPEFAESTYFLFKVRPEFTESTYFLYKVRPEFAESTYFLYKVRPEFAESTYFLFKVRPEFAESTYFLYKVRPEFAESTYFLFKVRPEFTESTYFLFKVRPEFAESTYFLFKVRPEFAESTYFLFKVRPEFAESTYFLFKVRPEFAESTYFLFKVRPEFAESNYFLYKVRPEFTESTYFLFKVRPEFAESTYFLYKVRPEFAESTYFLYKVRPEFAESTYFLYEVRPEFAESTYFLYEVRPEFAESTYFLFKVRPEFAESTYFLYKVRPEFAESTYFLYKVRPEFAESTYFLYEVRPEFAESTYFLFKVRPEFAESTYFLYEVRPEFAESTYFLYEVRPEFAESTYFLFKVRPEFAESTYFLYEVRPEFAESTYFLFKVRPEFAESTYFLFKVRPEFAESTYFLYEVRPEFAESTYFLFKVRPEFAESTYFLYKVRPEFAESTYFLFKVRPEFAESTYFLFKATGDPHYLEVGRSIVDNLNAHARVPCGFAGVRDVRTGTHEDRMDSYFLAETFKYLYLLFTDDADVPFDLGAFVFTTEAHLLPLGLPPLRGRLRRDRWGHGGPAKGRRGQRAAGNDTEATWHGGGPAWTCPNVRETLPGGDDFAGAIRRSYRNLHGGGGRDGAPPSDGHSSPPAAMAEGPGPPSAAGFDPGSVQQLEALRRMGIALEGLPDGRMQLHHNERRAESGRLAEDGARFMRDMAEHRRFTPARAVQLVSPPFLGRVVLSAAPAQFGLDLAKEQHGVKGSLALSDPPLACSPLSNGAAVASRVVLVRRGECTFAEKARNLRHAGARGGIVIDDTMGSSSDTAAPFQMAADGAGVEELSALPLVFVFQREGAVLTRALGGARNVEVLLTVRARALADLREDFLDEEEEEGDGQSEREEEEEEEEKPQHH</sequence>
<keyword evidence="14" id="KW-0106">Calcium</keyword>
<comment type="similarity">
    <text evidence="4 15">Belongs to the glycosyl hydrolase 47 family.</text>
</comment>
<keyword evidence="7 15" id="KW-0378">Hydrolase</keyword>
<feature type="region of interest" description="Disordered" evidence="16">
    <location>
        <begin position="1015"/>
        <end position="1054"/>
    </location>
</feature>
<accession>A0AAJ7U5H1</accession>
<comment type="subcellular location">
    <subcellularLocation>
        <location evidence="2">Endoplasmic reticulum</location>
    </subcellularLocation>
</comment>
<dbReference type="Gene3D" id="3.50.30.30">
    <property type="match status" value="1"/>
</dbReference>
<feature type="domain" description="PA" evidence="18">
    <location>
        <begin position="1146"/>
        <end position="1240"/>
    </location>
</feature>
<evidence type="ECO:0000256" key="6">
    <source>
        <dbReference type="ARBA" id="ARBA00022729"/>
    </source>
</evidence>
<evidence type="ECO:0000259" key="18">
    <source>
        <dbReference type="Pfam" id="PF02225"/>
    </source>
</evidence>
<evidence type="ECO:0000256" key="3">
    <source>
        <dbReference type="ARBA" id="ARBA00004922"/>
    </source>
</evidence>
<feature type="chain" id="PRO_5042620506" description="alpha-1,2-Mannosidase" evidence="17">
    <location>
        <begin position="23"/>
        <end position="1297"/>
    </location>
</feature>
<dbReference type="Gene3D" id="1.50.10.10">
    <property type="match status" value="2"/>
</dbReference>
<evidence type="ECO:0000256" key="12">
    <source>
        <dbReference type="ARBA" id="ARBA00048605"/>
    </source>
</evidence>
<evidence type="ECO:0000256" key="17">
    <source>
        <dbReference type="SAM" id="SignalP"/>
    </source>
</evidence>
<feature type="active site" evidence="13">
    <location>
        <position position="855"/>
    </location>
</feature>
<feature type="active site" evidence="13">
    <location>
        <position position="281"/>
    </location>
</feature>
<evidence type="ECO:0000256" key="16">
    <source>
        <dbReference type="SAM" id="MobiDB-lite"/>
    </source>
</evidence>
<evidence type="ECO:0000256" key="8">
    <source>
        <dbReference type="ARBA" id="ARBA00022824"/>
    </source>
</evidence>
<keyword evidence="15" id="KW-0326">Glycosidase</keyword>
<dbReference type="Proteomes" id="UP001318040">
    <property type="component" value="Chromosome 50"/>
</dbReference>
<evidence type="ECO:0000256" key="9">
    <source>
        <dbReference type="ARBA" id="ARBA00023180"/>
    </source>
</evidence>
<feature type="signal peptide" evidence="17">
    <location>
        <begin position="1"/>
        <end position="22"/>
    </location>
</feature>
<organism evidence="19 20">
    <name type="scientific">Petromyzon marinus</name>
    <name type="common">Sea lamprey</name>
    <dbReference type="NCBI Taxonomy" id="7757"/>
    <lineage>
        <taxon>Eukaryota</taxon>
        <taxon>Metazoa</taxon>
        <taxon>Chordata</taxon>
        <taxon>Craniata</taxon>
        <taxon>Vertebrata</taxon>
        <taxon>Cyclostomata</taxon>
        <taxon>Hyperoartia</taxon>
        <taxon>Petromyzontiformes</taxon>
        <taxon>Petromyzontidae</taxon>
        <taxon>Petromyzon</taxon>
    </lineage>
</organism>
<feature type="binding site" evidence="14">
    <location>
        <position position="941"/>
    </location>
    <ligand>
        <name>Ca(2+)</name>
        <dbReference type="ChEBI" id="CHEBI:29108"/>
    </ligand>
</feature>
<keyword evidence="10" id="KW-0834">Unfolded protein response</keyword>
<evidence type="ECO:0000256" key="1">
    <source>
        <dbReference type="ARBA" id="ARBA00001913"/>
    </source>
</evidence>
<evidence type="ECO:0000256" key="11">
    <source>
        <dbReference type="ARBA" id="ARBA00047669"/>
    </source>
</evidence>
<dbReference type="GO" id="GO:0005975">
    <property type="term" value="P:carbohydrate metabolic process"/>
    <property type="evidence" value="ECO:0007669"/>
    <property type="project" value="InterPro"/>
</dbReference>
<feature type="active site" description="Proton donor" evidence="13">
    <location>
        <position position="133"/>
    </location>
</feature>
<dbReference type="PANTHER" id="PTHR45679">
    <property type="entry name" value="ER DEGRADATION-ENHANCING ALPHA-MANNOSIDASE-LIKE PROTEIN 2"/>
    <property type="match status" value="1"/>
</dbReference>
<dbReference type="Pfam" id="PF02225">
    <property type="entry name" value="PA"/>
    <property type="match status" value="1"/>
</dbReference>
<dbReference type="Pfam" id="PF01532">
    <property type="entry name" value="Glyco_hydro_47"/>
    <property type="match status" value="2"/>
</dbReference>
<dbReference type="KEGG" id="pmrn:116953188"/>
<comment type="catalytic activity">
    <reaction evidence="11">
        <text>N(4)-(alpha-D-Man-(1-&gt;2)-alpha-D-Man-(1-&gt;2)-alpha-D-Man-(1-&gt;3)-[alpha-D-Man-(1-&gt;3)-[alpha-D-Man-(1-&gt;2)-alpha-D-Man-(1-&gt;6)]-alpha-D-Man-(1-&gt;6)]-beta-D-Man-(1-&gt;4)-beta-D-GlcNAc-(1-&gt;4)-beta-D-GlcNAc)-L-asparaginyl-[protein] (N-glucan mannose isomer 8A1,2,3B1,3) + 3 H2O = N(4)-(alpha-D-Man-(1-&gt;3)-[alpha-D-Man-(1-&gt;3)-[alpha-D-Man-(1-&gt;6)]-alpha-D-Man-(1-&gt;6)]-beta-D-Man-(1-&gt;4)-beta-D-GlcNAc-(1-&gt;4)-beta-D-GlcNAc)-L-asparaginyl-[protein] (N-glucan mannose isomer 5A1,2) + 3 beta-D-mannose</text>
        <dbReference type="Rhea" id="RHEA:56028"/>
        <dbReference type="Rhea" id="RHEA-COMP:14358"/>
        <dbReference type="Rhea" id="RHEA-COMP:14367"/>
        <dbReference type="ChEBI" id="CHEBI:15377"/>
        <dbReference type="ChEBI" id="CHEBI:28563"/>
        <dbReference type="ChEBI" id="CHEBI:59087"/>
        <dbReference type="ChEBI" id="CHEBI:60628"/>
        <dbReference type="EC" id="3.2.1.113"/>
    </reaction>
</comment>
<dbReference type="FunFam" id="1.50.10.10:FF:000008">
    <property type="entry name" value="alpha-1,2-Mannosidase"/>
    <property type="match status" value="1"/>
</dbReference>
<feature type="region of interest" description="Disordered" evidence="16">
    <location>
        <begin position="958"/>
        <end position="991"/>
    </location>
</feature>
<dbReference type="GO" id="GO:1904380">
    <property type="term" value="P:endoplasmic reticulum mannose trimming"/>
    <property type="evidence" value="ECO:0007669"/>
    <property type="project" value="InterPro"/>
</dbReference>
<comment type="cofactor">
    <cofactor evidence="1 14">
        <name>Ca(2+)</name>
        <dbReference type="ChEBI" id="CHEBI:29108"/>
    </cofactor>
</comment>
<evidence type="ECO:0000256" key="4">
    <source>
        <dbReference type="ARBA" id="ARBA00007658"/>
    </source>
</evidence>
<comment type="pathway">
    <text evidence="3">Protein modification; protein glycosylation.</text>
</comment>
<dbReference type="InterPro" id="IPR046450">
    <property type="entry name" value="PA_dom_sf"/>
</dbReference>
<dbReference type="RefSeq" id="XP_032829021.1">
    <property type="nucleotide sequence ID" value="XM_032973130.1"/>
</dbReference>
<gene>
    <name evidence="20" type="primary">LOC116953188</name>
</gene>
<dbReference type="PANTHER" id="PTHR45679:SF1">
    <property type="entry name" value="ALPHA-1,2-MANNOSIDASE"/>
    <property type="match status" value="1"/>
</dbReference>